<evidence type="ECO:0000313" key="3">
    <source>
        <dbReference type="Proteomes" id="UP000253517"/>
    </source>
</evidence>
<keyword evidence="3" id="KW-1185">Reference proteome</keyword>
<dbReference type="Pfam" id="PF13175">
    <property type="entry name" value="AAA_15"/>
    <property type="match status" value="1"/>
</dbReference>
<evidence type="ECO:0000259" key="1">
    <source>
        <dbReference type="Pfam" id="PF13175"/>
    </source>
</evidence>
<dbReference type="InterPro" id="IPR041685">
    <property type="entry name" value="AAA_GajA/Old/RecF-like"/>
</dbReference>
<gene>
    <name evidence="2" type="ORF">DES35_104167</name>
</gene>
<evidence type="ECO:0000313" key="2">
    <source>
        <dbReference type="EMBL" id="RCX02407.1"/>
    </source>
</evidence>
<dbReference type="SUPFAM" id="SSF52540">
    <property type="entry name" value="P-loop containing nucleoside triphosphate hydrolases"/>
    <property type="match status" value="1"/>
</dbReference>
<comment type="caution">
    <text evidence="2">The sequence shown here is derived from an EMBL/GenBank/DDBJ whole genome shotgun (WGS) entry which is preliminary data.</text>
</comment>
<sequence>MRITELTIKNYRSFDPAGQIIKFPTVHCALVGKNNAGKSNIFSALNLVLGAKNPAYIKFEEDDYFDINLPIEIKVVISDITEDDKNILFTLPNLTKKQKGALKSKISSGEADITFLLQKNYEHIPLDEDEKQAEELYCTPFVKTFFMPKSCRGHAASFSASLA</sequence>
<name>A0A369A2W3_9FLAO</name>
<dbReference type="RefSeq" id="WP_114366445.1">
    <property type="nucleotide sequence ID" value="NZ_BHZF01000005.1"/>
</dbReference>
<dbReference type="Gene3D" id="3.40.50.300">
    <property type="entry name" value="P-loop containing nucleotide triphosphate hydrolases"/>
    <property type="match status" value="1"/>
</dbReference>
<organism evidence="2 3">
    <name type="scientific">Schleiferia thermophila</name>
    <dbReference type="NCBI Taxonomy" id="884107"/>
    <lineage>
        <taxon>Bacteria</taxon>
        <taxon>Pseudomonadati</taxon>
        <taxon>Bacteroidota</taxon>
        <taxon>Flavobacteriia</taxon>
        <taxon>Flavobacteriales</taxon>
        <taxon>Schleiferiaceae</taxon>
        <taxon>Schleiferia</taxon>
    </lineage>
</organism>
<dbReference type="InterPro" id="IPR027417">
    <property type="entry name" value="P-loop_NTPase"/>
</dbReference>
<accession>A0A369A2W3</accession>
<reference evidence="2 3" key="1">
    <citation type="submission" date="2018-07" db="EMBL/GenBank/DDBJ databases">
        <title>Genomic Encyclopedia of Type Strains, Phase IV (KMG-IV): sequencing the most valuable type-strain genomes for metagenomic binning, comparative biology and taxonomic classification.</title>
        <authorList>
            <person name="Goeker M."/>
        </authorList>
    </citation>
    <scope>NUCLEOTIDE SEQUENCE [LARGE SCALE GENOMIC DNA]</scope>
    <source>
        <strain evidence="2 3">DSM 21410</strain>
    </source>
</reference>
<dbReference type="Proteomes" id="UP000253517">
    <property type="component" value="Unassembled WGS sequence"/>
</dbReference>
<protein>
    <submittedName>
        <fullName evidence="2">AAA ATPase-like protein</fullName>
    </submittedName>
</protein>
<dbReference type="AlphaFoldDB" id="A0A369A2W3"/>
<dbReference type="EMBL" id="QPJS01000004">
    <property type="protein sequence ID" value="RCX02407.1"/>
    <property type="molecule type" value="Genomic_DNA"/>
</dbReference>
<proteinExistence type="predicted"/>
<feature type="domain" description="Endonuclease GajA/Old nuclease/RecF-like AAA" evidence="1">
    <location>
        <begin position="1"/>
        <end position="118"/>
    </location>
</feature>